<evidence type="ECO:0000313" key="3">
    <source>
        <dbReference type="Proteomes" id="UP001390339"/>
    </source>
</evidence>
<comment type="caution">
    <text evidence="2">The sequence shown here is derived from an EMBL/GenBank/DDBJ whole genome shotgun (WGS) entry which is preliminary data.</text>
</comment>
<reference evidence="2 3" key="1">
    <citation type="journal article" date="2024" name="IMA Fungus">
        <title>Apiospora arundinis, a panoply of carbohydrate-active enzymes and secondary metabolites.</title>
        <authorList>
            <person name="Sorensen T."/>
            <person name="Petersen C."/>
            <person name="Muurmann A.T."/>
            <person name="Christiansen J.V."/>
            <person name="Brundto M.L."/>
            <person name="Overgaard C.K."/>
            <person name="Boysen A.T."/>
            <person name="Wollenberg R.D."/>
            <person name="Larsen T.O."/>
            <person name="Sorensen J.L."/>
            <person name="Nielsen K.L."/>
            <person name="Sondergaard T.E."/>
        </authorList>
    </citation>
    <scope>NUCLEOTIDE SEQUENCE [LARGE SCALE GENOMIC DNA]</scope>
    <source>
        <strain evidence="2 3">AAU 773</strain>
    </source>
</reference>
<dbReference type="EMBL" id="JAPCWZ010000010">
    <property type="protein sequence ID" value="KAK8848476.1"/>
    <property type="molecule type" value="Genomic_DNA"/>
</dbReference>
<feature type="domain" description="2EXR" evidence="1">
    <location>
        <begin position="3"/>
        <end position="70"/>
    </location>
</feature>
<name>A0ABR2HJW2_9PEZI</name>
<evidence type="ECO:0000313" key="2">
    <source>
        <dbReference type="EMBL" id="KAK8848476.1"/>
    </source>
</evidence>
<proteinExistence type="predicted"/>
<gene>
    <name evidence="2" type="ORF">PGQ11_014956</name>
</gene>
<dbReference type="Proteomes" id="UP001390339">
    <property type="component" value="Unassembled WGS sequence"/>
</dbReference>
<keyword evidence="3" id="KW-1185">Reference proteome</keyword>
<protein>
    <recommendedName>
        <fullName evidence="1">2EXR domain-containing protein</fullName>
    </recommendedName>
</protein>
<organism evidence="2 3">
    <name type="scientific">Apiospora arundinis</name>
    <dbReference type="NCBI Taxonomy" id="335852"/>
    <lineage>
        <taxon>Eukaryota</taxon>
        <taxon>Fungi</taxon>
        <taxon>Dikarya</taxon>
        <taxon>Ascomycota</taxon>
        <taxon>Pezizomycotina</taxon>
        <taxon>Sordariomycetes</taxon>
        <taxon>Xylariomycetidae</taxon>
        <taxon>Amphisphaeriales</taxon>
        <taxon>Apiosporaceae</taxon>
        <taxon>Apiospora</taxon>
    </lineage>
</organism>
<evidence type="ECO:0000259" key="1">
    <source>
        <dbReference type="Pfam" id="PF20150"/>
    </source>
</evidence>
<dbReference type="InterPro" id="IPR045518">
    <property type="entry name" value="2EXR"/>
</dbReference>
<sequence length="331" mass="37656">MAFSNFRRLPAETRVHIWEDALDEEAKDRLLFVHGGTHRVMPTKNNVSSVMSVNWEARRVALARYTTTIPIYELPTPRNALPLSFEEWIIKTRHVQWGAVLSLGRQTWSNLERYWHHYAMPKLSRSANILIQEYQDDKTSLRGCLYINKDEDKFLISHDVSDRDNTEAVVSYGPDPDCERIVGNEWEPDMCAYQTVFEQKATILGQDSVEKYEIQRRHISTPLPLDLRRGIIKFVFPDIREELTADPAYVFGSSLAAMLTEPGGNTTTKEHFAGWMGEDYPGFGAMISKPGSRLLCYEVAESDARTLIGKVEAEGARALGITELDVDSVLL</sequence>
<dbReference type="Pfam" id="PF20150">
    <property type="entry name" value="2EXR"/>
    <property type="match status" value="1"/>
</dbReference>
<accession>A0ABR2HJW2</accession>